<dbReference type="SUPFAM" id="SSF56601">
    <property type="entry name" value="beta-lactamase/transpeptidase-like"/>
    <property type="match status" value="1"/>
</dbReference>
<feature type="domain" description="Peptidase S11 D-alanyl-D-alanine carboxypeptidase A N-terminal" evidence="8">
    <location>
        <begin position="310"/>
        <end position="445"/>
    </location>
</feature>
<feature type="region of interest" description="Disordered" evidence="7">
    <location>
        <begin position="76"/>
        <end position="110"/>
    </location>
</feature>
<sequence>MKQAIKSQSNKNSINSYFDLNINDPDLDYLDEDFFKFLEKNRGLINKFNQNYPSWRNQSHKRSDSQKRFAQIPSKLSKLQNSNNINLPPKLTTPSSSTNTSSQNSSVSSAYKRIPSCGNISLNESKSTTFFRKPTKTNLPAIQLQQQNKINDENYQEKSEQQEGISKLKTKREEVRPQVQCKAWGIYKDEDASFIQGENTYEIREMASITKIMTCLVSLKLAKKFDINVSEIYFSVSKTAININGTTAGLEENQWYTIEDLLYGLMLPSGNDAAICLAENFGCLLYFESIGQSKLFSEIQSVDVRDDQYVSDYQRYFLKEMNKIAMQFLLRCTQFSNPHGLANKLNKSNCNDLAKLTYKAMKWRLFRKIVQTKTYLSKYKIINDQTQDVTYGTNFWKNTNKLLDQGYLGVKTGITTSAGSCLSSFYSNYVPSLQKNISVIVIVLGGYKSDDRFDDTQSIIDWYIKTLEEQQKSNKI</sequence>
<keyword evidence="4" id="KW-0133">Cell shape</keyword>
<evidence type="ECO:0000256" key="3">
    <source>
        <dbReference type="ARBA" id="ARBA00022801"/>
    </source>
</evidence>
<proteinExistence type="inferred from homology"/>
<protein>
    <submittedName>
        <fullName evidence="9">D-alanyl-D-alanine carboxypeptidase family protein</fullName>
    </submittedName>
</protein>
<name>Q23WM2_TETTS</name>
<evidence type="ECO:0000259" key="8">
    <source>
        <dbReference type="Pfam" id="PF00768"/>
    </source>
</evidence>
<feature type="compositionally biased region" description="Low complexity" evidence="7">
    <location>
        <begin position="92"/>
        <end position="109"/>
    </location>
</feature>
<dbReference type="Pfam" id="PF00768">
    <property type="entry name" value="Peptidase_S11"/>
    <property type="match status" value="2"/>
</dbReference>
<dbReference type="Gene3D" id="3.40.710.10">
    <property type="entry name" value="DD-peptidase/beta-lactamase superfamily"/>
    <property type="match status" value="1"/>
</dbReference>
<dbReference type="GeneID" id="7843166"/>
<gene>
    <name evidence="9" type="ORF">TTHERM_00923230</name>
</gene>
<evidence type="ECO:0000256" key="2">
    <source>
        <dbReference type="ARBA" id="ARBA00022729"/>
    </source>
</evidence>
<feature type="domain" description="Peptidase S11 D-alanyl-D-alanine carboxypeptidase A N-terminal" evidence="8">
    <location>
        <begin position="176"/>
        <end position="281"/>
    </location>
</feature>
<evidence type="ECO:0000256" key="1">
    <source>
        <dbReference type="ARBA" id="ARBA00007164"/>
    </source>
</evidence>
<dbReference type="InParanoid" id="Q23WM2"/>
<dbReference type="RefSeq" id="XP_001021203.3">
    <property type="nucleotide sequence ID" value="XM_001021203.3"/>
</dbReference>
<evidence type="ECO:0000313" key="9">
    <source>
        <dbReference type="EMBL" id="EAS00958.3"/>
    </source>
</evidence>
<evidence type="ECO:0000256" key="4">
    <source>
        <dbReference type="ARBA" id="ARBA00022960"/>
    </source>
</evidence>
<evidence type="ECO:0000256" key="6">
    <source>
        <dbReference type="ARBA" id="ARBA00023316"/>
    </source>
</evidence>
<evidence type="ECO:0000313" key="10">
    <source>
        <dbReference type="Proteomes" id="UP000009168"/>
    </source>
</evidence>
<dbReference type="KEGG" id="tet:TTHERM_00923230"/>
<dbReference type="PANTHER" id="PTHR21581">
    <property type="entry name" value="D-ALANYL-D-ALANINE CARBOXYPEPTIDASE"/>
    <property type="match status" value="1"/>
</dbReference>
<dbReference type="GO" id="GO:0071555">
    <property type="term" value="P:cell wall organization"/>
    <property type="evidence" value="ECO:0007669"/>
    <property type="project" value="UniProtKB-KW"/>
</dbReference>
<keyword evidence="5" id="KW-0573">Peptidoglycan synthesis</keyword>
<keyword evidence="9" id="KW-0645">Protease</keyword>
<dbReference type="EMBL" id="GG662607">
    <property type="protein sequence ID" value="EAS00958.3"/>
    <property type="molecule type" value="Genomic_DNA"/>
</dbReference>
<reference evidence="10" key="1">
    <citation type="journal article" date="2006" name="PLoS Biol.">
        <title>Macronuclear genome sequence of the ciliate Tetrahymena thermophila, a model eukaryote.</title>
        <authorList>
            <person name="Eisen J.A."/>
            <person name="Coyne R.S."/>
            <person name="Wu M."/>
            <person name="Wu D."/>
            <person name="Thiagarajan M."/>
            <person name="Wortman J.R."/>
            <person name="Badger J.H."/>
            <person name="Ren Q."/>
            <person name="Amedeo P."/>
            <person name="Jones K.M."/>
            <person name="Tallon L.J."/>
            <person name="Delcher A.L."/>
            <person name="Salzberg S.L."/>
            <person name="Silva J.C."/>
            <person name="Haas B.J."/>
            <person name="Majoros W.H."/>
            <person name="Farzad M."/>
            <person name="Carlton J.M."/>
            <person name="Smith R.K. Jr."/>
            <person name="Garg J."/>
            <person name="Pearlman R.E."/>
            <person name="Karrer K.M."/>
            <person name="Sun L."/>
            <person name="Manning G."/>
            <person name="Elde N.C."/>
            <person name="Turkewitz A.P."/>
            <person name="Asai D.J."/>
            <person name="Wilkes D.E."/>
            <person name="Wang Y."/>
            <person name="Cai H."/>
            <person name="Collins K."/>
            <person name="Stewart B.A."/>
            <person name="Lee S.R."/>
            <person name="Wilamowska K."/>
            <person name="Weinberg Z."/>
            <person name="Ruzzo W.L."/>
            <person name="Wloga D."/>
            <person name="Gaertig J."/>
            <person name="Frankel J."/>
            <person name="Tsao C.-C."/>
            <person name="Gorovsky M.A."/>
            <person name="Keeling P.J."/>
            <person name="Waller R.F."/>
            <person name="Patron N.J."/>
            <person name="Cherry J.M."/>
            <person name="Stover N.A."/>
            <person name="Krieger C.J."/>
            <person name="del Toro C."/>
            <person name="Ryder H.F."/>
            <person name="Williamson S.C."/>
            <person name="Barbeau R.A."/>
            <person name="Hamilton E.P."/>
            <person name="Orias E."/>
        </authorList>
    </citation>
    <scope>NUCLEOTIDE SEQUENCE [LARGE SCALE GENOMIC DNA]</scope>
    <source>
        <strain evidence="10">SB210</strain>
    </source>
</reference>
<dbReference type="AlphaFoldDB" id="Q23WM2"/>
<evidence type="ECO:0000256" key="7">
    <source>
        <dbReference type="SAM" id="MobiDB-lite"/>
    </source>
</evidence>
<evidence type="ECO:0000256" key="5">
    <source>
        <dbReference type="ARBA" id="ARBA00022984"/>
    </source>
</evidence>
<dbReference type="OrthoDB" id="10254188at2759"/>
<dbReference type="GO" id="GO:0009002">
    <property type="term" value="F:serine-type D-Ala-D-Ala carboxypeptidase activity"/>
    <property type="evidence" value="ECO:0007669"/>
    <property type="project" value="InterPro"/>
</dbReference>
<organism evidence="9 10">
    <name type="scientific">Tetrahymena thermophila (strain SB210)</name>
    <dbReference type="NCBI Taxonomy" id="312017"/>
    <lineage>
        <taxon>Eukaryota</taxon>
        <taxon>Sar</taxon>
        <taxon>Alveolata</taxon>
        <taxon>Ciliophora</taxon>
        <taxon>Intramacronucleata</taxon>
        <taxon>Oligohymenophorea</taxon>
        <taxon>Hymenostomatida</taxon>
        <taxon>Tetrahymenina</taxon>
        <taxon>Tetrahymenidae</taxon>
        <taxon>Tetrahymena</taxon>
    </lineage>
</organism>
<keyword evidence="10" id="KW-1185">Reference proteome</keyword>
<dbReference type="GO" id="GO:0008360">
    <property type="term" value="P:regulation of cell shape"/>
    <property type="evidence" value="ECO:0007669"/>
    <property type="project" value="UniProtKB-KW"/>
</dbReference>
<dbReference type="InterPro" id="IPR001967">
    <property type="entry name" value="Peptidase_S11_N"/>
</dbReference>
<keyword evidence="6" id="KW-0961">Cell wall biogenesis/degradation</keyword>
<dbReference type="Proteomes" id="UP000009168">
    <property type="component" value="Unassembled WGS sequence"/>
</dbReference>
<dbReference type="InterPro" id="IPR018044">
    <property type="entry name" value="Peptidase_S11"/>
</dbReference>
<dbReference type="GO" id="GO:0006508">
    <property type="term" value="P:proteolysis"/>
    <property type="evidence" value="ECO:0007669"/>
    <property type="project" value="InterPro"/>
</dbReference>
<keyword evidence="3" id="KW-0378">Hydrolase</keyword>
<comment type="similarity">
    <text evidence="1">Belongs to the peptidase S11 family.</text>
</comment>
<feature type="compositionally biased region" description="Polar residues" evidence="7">
    <location>
        <begin position="77"/>
        <end position="86"/>
    </location>
</feature>
<dbReference type="HOGENOM" id="CLU_516323_0_0_1"/>
<dbReference type="eggNOG" id="ENOG502R2EW">
    <property type="taxonomic scope" value="Eukaryota"/>
</dbReference>
<keyword evidence="2" id="KW-0732">Signal</keyword>
<keyword evidence="9" id="KW-0121">Carboxypeptidase</keyword>
<accession>Q23WM2</accession>
<dbReference type="PANTHER" id="PTHR21581:SF6">
    <property type="entry name" value="TRAFFICKING PROTEIN PARTICLE COMPLEX SUBUNIT 12"/>
    <property type="match status" value="1"/>
</dbReference>
<dbReference type="PRINTS" id="PR00725">
    <property type="entry name" value="DADACBPTASE1"/>
</dbReference>
<dbReference type="InterPro" id="IPR012338">
    <property type="entry name" value="Beta-lactam/transpept-like"/>
</dbReference>